<evidence type="ECO:0000259" key="2">
    <source>
        <dbReference type="Pfam" id="PF14341"/>
    </source>
</evidence>
<dbReference type="EMBL" id="SLWX01000005">
    <property type="protein sequence ID" value="TCO76316.1"/>
    <property type="molecule type" value="Genomic_DNA"/>
</dbReference>
<evidence type="ECO:0000313" key="3">
    <source>
        <dbReference type="EMBL" id="TCO76316.1"/>
    </source>
</evidence>
<dbReference type="RefSeq" id="WP_240624233.1">
    <property type="nucleotide sequence ID" value="NZ_QQSW01000003.1"/>
</dbReference>
<proteinExistence type="predicted"/>
<keyword evidence="1" id="KW-0812">Transmembrane</keyword>
<accession>A0A4R2KYB4</accession>
<dbReference type="InterPro" id="IPR025746">
    <property type="entry name" value="PilX_N_dom"/>
</dbReference>
<keyword evidence="1" id="KW-0472">Membrane</keyword>
<sequence length="182" mass="20105">MMIRRSSRSLPRHRPFRGGAVRRQSGIVLPVVMILMVILGVLAVSGMDDTAMQERMAGNLRDREVAFQAAESALHMGEGWIQANRSEVEGNLEISGAEAASWDWGGLPGRPSRSGVRAGLYGEDDRIQLHDDPLFYVGPPQLLRVNPGETPPRFRQIFPVISHAYGATESMIVILRSTFEPL</sequence>
<dbReference type="AlphaFoldDB" id="A0A4R2KYB4"/>
<name>A0A4R2KYB4_9GAMM</name>
<evidence type="ECO:0000256" key="1">
    <source>
        <dbReference type="SAM" id="Phobius"/>
    </source>
</evidence>
<evidence type="ECO:0000313" key="4">
    <source>
        <dbReference type="Proteomes" id="UP000294980"/>
    </source>
</evidence>
<gene>
    <name evidence="3" type="ORF">EV688_105279</name>
</gene>
<reference evidence="3 4" key="1">
    <citation type="submission" date="2019-03" db="EMBL/GenBank/DDBJ databases">
        <title>Genomic Encyclopedia of Type Strains, Phase IV (KMG-IV): sequencing the most valuable type-strain genomes for metagenomic binning, comparative biology and taxonomic classification.</title>
        <authorList>
            <person name="Goeker M."/>
        </authorList>
    </citation>
    <scope>NUCLEOTIDE SEQUENCE [LARGE SCALE GENOMIC DNA]</scope>
    <source>
        <strain evidence="3 4">DSM 23344</strain>
    </source>
</reference>
<protein>
    <submittedName>
        <fullName evidence="3">Type IV pilus assembly protein PilX</fullName>
    </submittedName>
</protein>
<comment type="caution">
    <text evidence="3">The sequence shown here is derived from an EMBL/GenBank/DDBJ whole genome shotgun (WGS) entry which is preliminary data.</text>
</comment>
<feature type="domain" description="Type 4 fimbrial biogenesis protein PilX N-terminal" evidence="2">
    <location>
        <begin position="25"/>
        <end position="74"/>
    </location>
</feature>
<feature type="transmembrane region" description="Helical" evidence="1">
    <location>
        <begin position="27"/>
        <end position="47"/>
    </location>
</feature>
<keyword evidence="4" id="KW-1185">Reference proteome</keyword>
<dbReference type="Pfam" id="PF14341">
    <property type="entry name" value="PilX_N"/>
    <property type="match status" value="1"/>
</dbReference>
<organism evidence="3 4">
    <name type="scientific">Chromatocurvus halotolerans</name>
    <dbReference type="NCBI Taxonomy" id="1132028"/>
    <lineage>
        <taxon>Bacteria</taxon>
        <taxon>Pseudomonadati</taxon>
        <taxon>Pseudomonadota</taxon>
        <taxon>Gammaproteobacteria</taxon>
        <taxon>Cellvibrionales</taxon>
        <taxon>Halieaceae</taxon>
        <taxon>Chromatocurvus</taxon>
    </lineage>
</organism>
<dbReference type="Proteomes" id="UP000294980">
    <property type="component" value="Unassembled WGS sequence"/>
</dbReference>
<keyword evidence="1" id="KW-1133">Transmembrane helix</keyword>